<dbReference type="InterPro" id="IPR036890">
    <property type="entry name" value="HATPase_C_sf"/>
</dbReference>
<keyword evidence="4" id="KW-1133">Transmembrane helix</keyword>
<organism evidence="6 7">
    <name type="scientific">Comamonas serinivorans</name>
    <dbReference type="NCBI Taxonomy" id="1082851"/>
    <lineage>
        <taxon>Bacteria</taxon>
        <taxon>Pseudomonadati</taxon>
        <taxon>Pseudomonadota</taxon>
        <taxon>Betaproteobacteria</taxon>
        <taxon>Burkholderiales</taxon>
        <taxon>Comamonadaceae</taxon>
        <taxon>Comamonas</taxon>
    </lineage>
</organism>
<reference evidence="6 7" key="1">
    <citation type="submission" date="2017-05" db="EMBL/GenBank/DDBJ databases">
        <authorList>
            <person name="Song R."/>
            <person name="Chenine A.L."/>
            <person name="Ruprecht R.M."/>
        </authorList>
    </citation>
    <scope>NUCLEOTIDE SEQUENCE [LARGE SCALE GENOMIC DNA]</scope>
    <source>
        <strain evidence="6 7">DSM 26136</strain>
    </source>
</reference>
<dbReference type="AlphaFoldDB" id="A0A1Y0ENK5"/>
<feature type="transmembrane region" description="Helical" evidence="4">
    <location>
        <begin position="293"/>
        <end position="309"/>
    </location>
</feature>
<evidence type="ECO:0000259" key="5">
    <source>
        <dbReference type="SMART" id="SM00387"/>
    </source>
</evidence>
<protein>
    <submittedName>
        <fullName evidence="6">ATP-binding protein</fullName>
    </submittedName>
</protein>
<dbReference type="InterPro" id="IPR003594">
    <property type="entry name" value="HATPase_dom"/>
</dbReference>
<evidence type="ECO:0000256" key="4">
    <source>
        <dbReference type="SAM" id="Phobius"/>
    </source>
</evidence>
<dbReference type="Proteomes" id="UP000196138">
    <property type="component" value="Chromosome"/>
</dbReference>
<evidence type="ECO:0000313" key="7">
    <source>
        <dbReference type="Proteomes" id="UP000196138"/>
    </source>
</evidence>
<dbReference type="Gene3D" id="3.30.565.10">
    <property type="entry name" value="Histidine kinase-like ATPase, C-terminal domain"/>
    <property type="match status" value="1"/>
</dbReference>
<feature type="transmembrane region" description="Helical" evidence="4">
    <location>
        <begin position="321"/>
        <end position="342"/>
    </location>
</feature>
<sequence>MDHRHPHPAHLRQAGRQLAHPGRASRPRAWLVALAALLLWLCPALQGAQAQSWPGTVEAVRGDWHDTAPPATGWEAARTPDDWTRRWPGHDGVVWYRLRWDIEGAPQTQGLYIPFVMQAAVITVNGVELQRDDHLVEPLSRSWNRPRFVLLPAPVLHTGRNELLIRVSGYHLYQPALGPVTIGPPGPQHAAWRDAWLTRQSLNWLSLGICATLGAFFIALWLMRRRETAYGWYGAQQAARFVFTANFVATSPWPFTHSDTWAAVVSIAYVLFHGCNAMFVLRFMGQRWPRREAVLWLLIGLLCAATLLAPHEQLRTMRNVMAWASSALLLAIAGVFVTLAWWRGGTLPQRLLSLTALASAAAMVNDLLVFTRIVDSNFYLAPYTDALSTVGIALTLAWTFVTNTRRIESFADELQHSVAAARADLAASLAHQHALALLHARLGERVNLAHDLHDGLGSMLIGHINTLERRHQPVQPTEVLDMLRGMRDDLRLIIDTAAAQQYGELMLADLLAPLRHRCSRLFELHGIDVHWQVAHIDRLHLSTTQSLDVLRILQEALTNVLKHSQATRVDVALVREDSHLVLSVRDNGIGLSDPSTRGSPGATGLHSMQARAQRLKAELRIHSSGRATEVRLRMPWPEPAASTDAGA</sequence>
<keyword evidence="4" id="KW-0812">Transmembrane</keyword>
<keyword evidence="2" id="KW-0418">Kinase</keyword>
<dbReference type="KEGG" id="cser:CCO03_11505"/>
<keyword evidence="4" id="KW-0472">Membrane</keyword>
<feature type="transmembrane region" description="Helical" evidence="4">
    <location>
        <begin position="261"/>
        <end position="281"/>
    </location>
</feature>
<dbReference type="SMART" id="SM00387">
    <property type="entry name" value="HATPase_c"/>
    <property type="match status" value="1"/>
</dbReference>
<dbReference type="SUPFAM" id="SSF55874">
    <property type="entry name" value="ATPase domain of HSP90 chaperone/DNA topoisomerase II/histidine kinase"/>
    <property type="match status" value="1"/>
</dbReference>
<feature type="domain" description="Histidine kinase/HSP90-like ATPase" evidence="5">
    <location>
        <begin position="544"/>
        <end position="638"/>
    </location>
</feature>
<keyword evidence="3" id="KW-0902">Two-component regulatory system</keyword>
<dbReference type="PANTHER" id="PTHR24421">
    <property type="entry name" value="NITRATE/NITRITE SENSOR PROTEIN NARX-RELATED"/>
    <property type="match status" value="1"/>
</dbReference>
<dbReference type="SUPFAM" id="SSF49785">
    <property type="entry name" value="Galactose-binding domain-like"/>
    <property type="match status" value="1"/>
</dbReference>
<dbReference type="InterPro" id="IPR011623">
    <property type="entry name" value="7TMR_DISM_rcpt_extracell_dom1"/>
</dbReference>
<dbReference type="EMBL" id="CP021455">
    <property type="protein sequence ID" value="ARU05224.1"/>
    <property type="molecule type" value="Genomic_DNA"/>
</dbReference>
<keyword evidence="7" id="KW-1185">Reference proteome</keyword>
<dbReference type="Gene3D" id="2.60.120.260">
    <property type="entry name" value="Galactose-binding domain-like"/>
    <property type="match status" value="1"/>
</dbReference>
<keyword evidence="6" id="KW-0547">Nucleotide-binding</keyword>
<dbReference type="Pfam" id="PF07695">
    <property type="entry name" value="7TMR-DISM_7TM"/>
    <property type="match status" value="1"/>
</dbReference>
<keyword evidence="1" id="KW-0808">Transferase</keyword>
<gene>
    <name evidence="6" type="ORF">CCO03_11505</name>
</gene>
<feature type="transmembrane region" description="Helical" evidence="4">
    <location>
        <begin position="380"/>
        <end position="401"/>
    </location>
</feature>
<dbReference type="GO" id="GO:0000160">
    <property type="term" value="P:phosphorelay signal transduction system"/>
    <property type="evidence" value="ECO:0007669"/>
    <property type="project" value="UniProtKB-KW"/>
</dbReference>
<dbReference type="CDD" id="cd16917">
    <property type="entry name" value="HATPase_UhpB-NarQ-NarX-like"/>
    <property type="match status" value="1"/>
</dbReference>
<evidence type="ECO:0000256" key="3">
    <source>
        <dbReference type="ARBA" id="ARBA00023012"/>
    </source>
</evidence>
<proteinExistence type="predicted"/>
<evidence type="ECO:0000256" key="1">
    <source>
        <dbReference type="ARBA" id="ARBA00022679"/>
    </source>
</evidence>
<dbReference type="InterPro" id="IPR008979">
    <property type="entry name" value="Galactose-bd-like_sf"/>
</dbReference>
<accession>A0A1Y0ENK5</accession>
<dbReference type="OrthoDB" id="8697484at2"/>
<dbReference type="GO" id="GO:0016301">
    <property type="term" value="F:kinase activity"/>
    <property type="evidence" value="ECO:0007669"/>
    <property type="project" value="UniProtKB-KW"/>
</dbReference>
<evidence type="ECO:0000256" key="2">
    <source>
        <dbReference type="ARBA" id="ARBA00022777"/>
    </source>
</evidence>
<keyword evidence="6" id="KW-0067">ATP-binding</keyword>
<evidence type="ECO:0000313" key="6">
    <source>
        <dbReference type="EMBL" id="ARU05224.1"/>
    </source>
</evidence>
<feature type="transmembrane region" description="Helical" evidence="4">
    <location>
        <begin position="204"/>
        <end position="223"/>
    </location>
</feature>
<dbReference type="GO" id="GO:0005524">
    <property type="term" value="F:ATP binding"/>
    <property type="evidence" value="ECO:0007669"/>
    <property type="project" value="UniProtKB-KW"/>
</dbReference>
<name>A0A1Y0ENK5_9BURK</name>
<feature type="transmembrane region" description="Helical" evidence="4">
    <location>
        <begin position="354"/>
        <end position="374"/>
    </location>
</feature>
<dbReference type="InterPro" id="IPR050482">
    <property type="entry name" value="Sensor_HK_TwoCompSys"/>
</dbReference>
<dbReference type="Pfam" id="PF02518">
    <property type="entry name" value="HATPase_c"/>
    <property type="match status" value="1"/>
</dbReference>